<organism evidence="3 4">
    <name type="scientific">Actinomadura viridis</name>
    <dbReference type="NCBI Taxonomy" id="58110"/>
    <lineage>
        <taxon>Bacteria</taxon>
        <taxon>Bacillati</taxon>
        <taxon>Actinomycetota</taxon>
        <taxon>Actinomycetes</taxon>
        <taxon>Streptosporangiales</taxon>
        <taxon>Thermomonosporaceae</taxon>
        <taxon>Actinomadura</taxon>
    </lineage>
</organism>
<protein>
    <submittedName>
        <fullName evidence="3">Inosose dehydratase</fullName>
        <ecNumber evidence="3">4.2.1.44</ecNumber>
    </submittedName>
</protein>
<evidence type="ECO:0000313" key="4">
    <source>
        <dbReference type="Proteomes" id="UP000614047"/>
    </source>
</evidence>
<gene>
    <name evidence="3" type="ORF">IW256_008086</name>
</gene>
<dbReference type="InterPro" id="IPR036237">
    <property type="entry name" value="Xyl_isomerase-like_sf"/>
</dbReference>
<evidence type="ECO:0000313" key="3">
    <source>
        <dbReference type="EMBL" id="MBG6093973.1"/>
    </source>
</evidence>
<keyword evidence="4" id="KW-1185">Reference proteome</keyword>
<dbReference type="Proteomes" id="UP000614047">
    <property type="component" value="Unassembled WGS sequence"/>
</dbReference>
<dbReference type="InterPro" id="IPR050312">
    <property type="entry name" value="IolE/XylAMocC-like"/>
</dbReference>
<feature type="domain" description="Xylose isomerase-like TIM barrel" evidence="2">
    <location>
        <begin position="52"/>
        <end position="303"/>
    </location>
</feature>
<feature type="compositionally biased region" description="Acidic residues" evidence="1">
    <location>
        <begin position="309"/>
        <end position="318"/>
    </location>
</feature>
<sequence>MSTDAAPEPAAEYGAAGMPGIAAERIAGAPISWGVCEVPDWGHQLAAGRVLAEMRDLGLAATEFGPDGFLPADPAERAGLLEAHGLRPVGGFVPLVLHDPDRDPLPEIARALDAFGDGGATVVLAAATGVDGYDGRPALDARGWDTLLRNLSKVAGHALGRGHRATLHPHVGTMVEGSDEVGRVLDGTDVPLCLDTGHLLIGGVDPLALARSAAGRIAHVHLKDVDAALAGDVRGGRVSYTEAVRAGIYRPLGGGDIDIRGIVRALEGAGYDGWYVMEQDTILAAEPAGGTGPWDDVRESIAFLVSGEEGADGEDGGDGGDAAASRARKGGTA</sequence>
<dbReference type="SUPFAM" id="SSF51658">
    <property type="entry name" value="Xylose isomerase-like"/>
    <property type="match status" value="1"/>
</dbReference>
<dbReference type="PANTHER" id="PTHR12110:SF41">
    <property type="entry name" value="INOSOSE DEHYDRATASE"/>
    <property type="match status" value="1"/>
</dbReference>
<dbReference type="EC" id="4.2.1.44" evidence="3"/>
<keyword evidence="3" id="KW-0456">Lyase</keyword>
<dbReference type="Pfam" id="PF01261">
    <property type="entry name" value="AP_endonuc_2"/>
    <property type="match status" value="1"/>
</dbReference>
<reference evidence="3" key="1">
    <citation type="submission" date="2020-11" db="EMBL/GenBank/DDBJ databases">
        <title>Sequencing the genomes of 1000 actinobacteria strains.</title>
        <authorList>
            <person name="Klenk H.-P."/>
        </authorList>
    </citation>
    <scope>NUCLEOTIDE SEQUENCE</scope>
    <source>
        <strain evidence="3">DSM 43175</strain>
    </source>
</reference>
<accession>A0A931DSJ0</accession>
<comment type="caution">
    <text evidence="3">The sequence shown here is derived from an EMBL/GenBank/DDBJ whole genome shotgun (WGS) entry which is preliminary data.</text>
</comment>
<name>A0A931DSJ0_9ACTN</name>
<proteinExistence type="predicted"/>
<dbReference type="AlphaFoldDB" id="A0A931DSJ0"/>
<dbReference type="Gene3D" id="3.20.20.150">
    <property type="entry name" value="Divalent-metal-dependent TIM barrel enzymes"/>
    <property type="match status" value="1"/>
</dbReference>
<evidence type="ECO:0000259" key="2">
    <source>
        <dbReference type="Pfam" id="PF01261"/>
    </source>
</evidence>
<feature type="region of interest" description="Disordered" evidence="1">
    <location>
        <begin position="308"/>
        <end position="333"/>
    </location>
</feature>
<dbReference type="GO" id="GO:0050114">
    <property type="term" value="F:myo-inosose-2 dehydratase activity"/>
    <property type="evidence" value="ECO:0007669"/>
    <property type="project" value="UniProtKB-EC"/>
</dbReference>
<evidence type="ECO:0000256" key="1">
    <source>
        <dbReference type="SAM" id="MobiDB-lite"/>
    </source>
</evidence>
<dbReference type="PANTHER" id="PTHR12110">
    <property type="entry name" value="HYDROXYPYRUVATE ISOMERASE"/>
    <property type="match status" value="1"/>
</dbReference>
<dbReference type="EMBL" id="JADOUA010000001">
    <property type="protein sequence ID" value="MBG6093973.1"/>
    <property type="molecule type" value="Genomic_DNA"/>
</dbReference>
<dbReference type="RefSeq" id="WP_231404123.1">
    <property type="nucleotide sequence ID" value="NZ_BAABES010000003.1"/>
</dbReference>
<dbReference type="InterPro" id="IPR013022">
    <property type="entry name" value="Xyl_isomerase-like_TIM-brl"/>
</dbReference>